<keyword evidence="2" id="KW-1185">Reference proteome</keyword>
<dbReference type="OrthoDB" id="407509at2759"/>
<protein>
    <submittedName>
        <fullName evidence="1">Jg17654 protein</fullName>
    </submittedName>
</protein>
<proteinExistence type="predicted"/>
<dbReference type="EMBL" id="CAKXAJ010025186">
    <property type="protein sequence ID" value="CAH2236139.1"/>
    <property type="molecule type" value="Genomic_DNA"/>
</dbReference>
<evidence type="ECO:0000313" key="2">
    <source>
        <dbReference type="Proteomes" id="UP000838756"/>
    </source>
</evidence>
<reference evidence="1" key="1">
    <citation type="submission" date="2022-03" db="EMBL/GenBank/DDBJ databases">
        <authorList>
            <person name="Lindestad O."/>
        </authorList>
    </citation>
    <scope>NUCLEOTIDE SEQUENCE</scope>
</reference>
<accession>A0A8S4RJV1</accession>
<evidence type="ECO:0000313" key="1">
    <source>
        <dbReference type="EMBL" id="CAH2236139.1"/>
    </source>
</evidence>
<organism evidence="1 2">
    <name type="scientific">Pararge aegeria aegeria</name>
    <dbReference type="NCBI Taxonomy" id="348720"/>
    <lineage>
        <taxon>Eukaryota</taxon>
        <taxon>Metazoa</taxon>
        <taxon>Ecdysozoa</taxon>
        <taxon>Arthropoda</taxon>
        <taxon>Hexapoda</taxon>
        <taxon>Insecta</taxon>
        <taxon>Pterygota</taxon>
        <taxon>Neoptera</taxon>
        <taxon>Endopterygota</taxon>
        <taxon>Lepidoptera</taxon>
        <taxon>Glossata</taxon>
        <taxon>Ditrysia</taxon>
        <taxon>Papilionoidea</taxon>
        <taxon>Nymphalidae</taxon>
        <taxon>Satyrinae</taxon>
        <taxon>Satyrini</taxon>
        <taxon>Parargina</taxon>
        <taxon>Pararge</taxon>
    </lineage>
</organism>
<dbReference type="AlphaFoldDB" id="A0A8S4RJV1"/>
<sequence>MFLTRSLRVTTRAMAGALLGVSLPDQIWNEKIRERNRVINVAQIVAKLKWITEGRWGTKVLDSRKRSVLRLPTSRTGDYK</sequence>
<gene>
    <name evidence="1" type="primary">jg17654</name>
    <name evidence="1" type="ORF">PAEG_LOCUS13621</name>
</gene>
<dbReference type="Proteomes" id="UP000838756">
    <property type="component" value="Unassembled WGS sequence"/>
</dbReference>
<comment type="caution">
    <text evidence="1">The sequence shown here is derived from an EMBL/GenBank/DDBJ whole genome shotgun (WGS) entry which is preliminary data.</text>
</comment>
<name>A0A8S4RJV1_9NEOP</name>